<reference evidence="11" key="1">
    <citation type="submission" date="2014-04" db="EMBL/GenBank/DDBJ databases">
        <title>Whole-Genome optical mapping and complete genome sequence of Sphingobacterium deserti sp. nov., a new spaces isolated from desert in the west of China.</title>
        <authorList>
            <person name="Teng C."/>
            <person name="Zhou Z."/>
            <person name="Li X."/>
            <person name="Chen M."/>
            <person name="Lin M."/>
            <person name="Wang L."/>
            <person name="Su S."/>
            <person name="Zhang C."/>
            <person name="Zhang W."/>
        </authorList>
    </citation>
    <scope>NUCLEOTIDE SEQUENCE [LARGE SCALE GENOMIC DNA]</scope>
    <source>
        <strain evidence="11">ACCC05744</strain>
    </source>
</reference>
<feature type="transmembrane region" description="Helical" evidence="9">
    <location>
        <begin position="392"/>
        <end position="417"/>
    </location>
</feature>
<reference evidence="10 11" key="2">
    <citation type="journal article" date="2015" name="PLoS ONE">
        <title>Whole-Genome Optical Mapping and Finished Genome Sequence of Sphingobacterium deserti sp. nov., a New Species Isolated from the Western Desert of China.</title>
        <authorList>
            <person name="Teng C."/>
            <person name="Zhou Z."/>
            <person name="Molnar I."/>
            <person name="Li X."/>
            <person name="Tang R."/>
            <person name="Chen M."/>
            <person name="Wang L."/>
            <person name="Su S."/>
            <person name="Zhang W."/>
            <person name="Lin M."/>
        </authorList>
    </citation>
    <scope>NUCLEOTIDE SEQUENCE [LARGE SCALE GENOMIC DNA]</scope>
    <source>
        <strain evidence="11">ACCC05744</strain>
    </source>
</reference>
<dbReference type="Gene3D" id="1.20.1640.10">
    <property type="entry name" value="Multidrug efflux transporter AcrB transmembrane domain"/>
    <property type="match status" value="2"/>
</dbReference>
<keyword evidence="5" id="KW-0997">Cell inner membrane</keyword>
<gene>
    <name evidence="10" type="ORF">DI53_0444</name>
</gene>
<dbReference type="Pfam" id="PF00873">
    <property type="entry name" value="ACR_tran"/>
    <property type="match status" value="1"/>
</dbReference>
<feature type="transmembrane region" description="Helical" evidence="9">
    <location>
        <begin position="342"/>
        <end position="359"/>
    </location>
</feature>
<dbReference type="Gene3D" id="3.30.70.1440">
    <property type="entry name" value="Multidrug efflux transporter AcrB pore domain"/>
    <property type="match status" value="1"/>
</dbReference>
<feature type="transmembrane region" description="Helical" evidence="9">
    <location>
        <begin position="438"/>
        <end position="458"/>
    </location>
</feature>
<dbReference type="AlphaFoldDB" id="A0A0B8T5G9"/>
<evidence type="ECO:0000313" key="11">
    <source>
        <dbReference type="Proteomes" id="UP000031802"/>
    </source>
</evidence>
<dbReference type="InterPro" id="IPR027463">
    <property type="entry name" value="AcrB_DN_DC_subdom"/>
</dbReference>
<keyword evidence="3" id="KW-0813">Transport</keyword>
<evidence type="ECO:0000256" key="2">
    <source>
        <dbReference type="ARBA" id="ARBA00010942"/>
    </source>
</evidence>
<dbReference type="PANTHER" id="PTHR32063:SF9">
    <property type="entry name" value="SIMILAR TO MULTIDRUG RESISTANCE PROTEIN MEXB"/>
    <property type="match status" value="1"/>
</dbReference>
<dbReference type="STRING" id="1229276.DI53_0444"/>
<evidence type="ECO:0000256" key="4">
    <source>
        <dbReference type="ARBA" id="ARBA00022475"/>
    </source>
</evidence>
<evidence type="ECO:0000256" key="8">
    <source>
        <dbReference type="ARBA" id="ARBA00023136"/>
    </source>
</evidence>
<name>A0A0B8T5G9_9SPHI</name>
<dbReference type="GO" id="GO:0005886">
    <property type="term" value="C:plasma membrane"/>
    <property type="evidence" value="ECO:0007669"/>
    <property type="project" value="UniProtKB-SubCell"/>
</dbReference>
<dbReference type="PANTHER" id="PTHR32063">
    <property type="match status" value="1"/>
</dbReference>
<dbReference type="Gene3D" id="3.30.70.1430">
    <property type="entry name" value="Multidrug efflux transporter AcrB pore domain"/>
    <property type="match status" value="2"/>
</dbReference>
<evidence type="ECO:0000256" key="5">
    <source>
        <dbReference type="ARBA" id="ARBA00022519"/>
    </source>
</evidence>
<feature type="transmembrane region" description="Helical" evidence="9">
    <location>
        <begin position="366"/>
        <end position="386"/>
    </location>
</feature>
<dbReference type="GO" id="GO:0009636">
    <property type="term" value="P:response to toxic substance"/>
    <property type="evidence" value="ECO:0007669"/>
    <property type="project" value="UniProtKB-ARBA"/>
</dbReference>
<evidence type="ECO:0000313" key="10">
    <source>
        <dbReference type="EMBL" id="KGE15803.1"/>
    </source>
</evidence>
<dbReference type="OrthoDB" id="9758234at2"/>
<dbReference type="Gene3D" id="3.30.70.1320">
    <property type="entry name" value="Multidrug efflux transporter AcrB pore domain like"/>
    <property type="match status" value="1"/>
</dbReference>
<comment type="caution">
    <text evidence="10">The sequence shown here is derived from an EMBL/GenBank/DDBJ whole genome shotgun (WGS) entry which is preliminary data.</text>
</comment>
<keyword evidence="8 9" id="KW-0472">Membrane</keyword>
<dbReference type="Proteomes" id="UP000031802">
    <property type="component" value="Unassembled WGS sequence"/>
</dbReference>
<dbReference type="SUPFAM" id="SSF82714">
    <property type="entry name" value="Multidrug efflux transporter AcrB TolC docking domain, DN and DC subdomains"/>
    <property type="match status" value="2"/>
</dbReference>
<feature type="transmembrane region" description="Helical" evidence="9">
    <location>
        <begin position="470"/>
        <end position="497"/>
    </location>
</feature>
<keyword evidence="7 9" id="KW-1133">Transmembrane helix</keyword>
<proteinExistence type="inferred from homology"/>
<comment type="similarity">
    <text evidence="2">Belongs to the resistance-nodulation-cell division (RND) (TC 2.A.6) family.</text>
</comment>
<dbReference type="EMBL" id="JJMU01000006">
    <property type="protein sequence ID" value="KGE15803.1"/>
    <property type="molecule type" value="Genomic_DNA"/>
</dbReference>
<keyword evidence="4" id="KW-1003">Cell membrane</keyword>
<feature type="transmembrane region" description="Helical" evidence="9">
    <location>
        <begin position="905"/>
        <end position="929"/>
    </location>
</feature>
<dbReference type="SUPFAM" id="SSF82866">
    <property type="entry name" value="Multidrug efflux transporter AcrB transmembrane domain"/>
    <property type="match status" value="2"/>
</dbReference>
<dbReference type="Gene3D" id="3.30.2090.10">
    <property type="entry name" value="Multidrug efflux transporter AcrB TolC docking domain, DN and DC subdomains"/>
    <property type="match status" value="2"/>
</dbReference>
<organism evidence="10 11">
    <name type="scientific">Sphingobacterium deserti</name>
    <dbReference type="NCBI Taxonomy" id="1229276"/>
    <lineage>
        <taxon>Bacteria</taxon>
        <taxon>Pseudomonadati</taxon>
        <taxon>Bacteroidota</taxon>
        <taxon>Sphingobacteriia</taxon>
        <taxon>Sphingobacteriales</taxon>
        <taxon>Sphingobacteriaceae</taxon>
        <taxon>Sphingobacterium</taxon>
    </lineage>
</organism>
<feature type="transmembrane region" description="Helical" evidence="9">
    <location>
        <begin position="551"/>
        <end position="568"/>
    </location>
</feature>
<dbReference type="NCBIfam" id="TIGR00915">
    <property type="entry name" value="2A0602"/>
    <property type="match status" value="1"/>
</dbReference>
<accession>A0A0B8T5G9</accession>
<dbReference type="GO" id="GO:0042910">
    <property type="term" value="F:xenobiotic transmembrane transporter activity"/>
    <property type="evidence" value="ECO:0007669"/>
    <property type="project" value="TreeGrafter"/>
</dbReference>
<dbReference type="eggNOG" id="COG0841">
    <property type="taxonomic scope" value="Bacteria"/>
</dbReference>
<dbReference type="PATRIC" id="fig|1229276.3.peg.462"/>
<keyword evidence="11" id="KW-1185">Reference proteome</keyword>
<dbReference type="RefSeq" id="WP_037494846.1">
    <property type="nucleotide sequence ID" value="NZ_JJMU01000006.1"/>
</dbReference>
<evidence type="ECO:0000256" key="7">
    <source>
        <dbReference type="ARBA" id="ARBA00022989"/>
    </source>
</evidence>
<dbReference type="FunFam" id="1.20.1640.10:FF:000001">
    <property type="entry name" value="Efflux pump membrane transporter"/>
    <property type="match status" value="1"/>
</dbReference>
<dbReference type="PRINTS" id="PR00702">
    <property type="entry name" value="ACRIFLAVINRP"/>
</dbReference>
<evidence type="ECO:0000256" key="3">
    <source>
        <dbReference type="ARBA" id="ARBA00022448"/>
    </source>
</evidence>
<sequence>MLKTFVNRPVLATVVSLILVILGLVGLKTLPISRFPEIAPPSVVVSLSYPGANSETVAESVLLPVEEAINGVEDMTYIRSSASNSGAGSVQVFFKTGTNPDIASVNVQTRISKAISTIPAEVNENGITVQPRQSGAIMTINLYSDHKDSVYDETFLQAFAQINMIRPLLRVDGVAQVSRIGARDYSMRVWLNPEKLAVYNLVPQDVTKALSDQNFEIAPGKFGETSDEVFETVIKHKGRFSKPEEFENMVIKTNKDGSVLYLKDIARIEFGATNLGSDNKVNGHPGLTLNITQTSGSNAHAIDIEVRKVLEEMSKTFPKGIHYEISYSVRDQIDESISQVKHTLFEAFILVFIIVFIFLQDFRSTLIPAIAIPVSLVGTFFFLSMFGFSLNVLTMFALVLAIGIVVDDAIVVVEAIHQKMHDTGMKPKAATLETMSEITGAILSITMVMAAVFLPVGFMEGPAGIFYRQFAYTLATAILISALNALTLSPALCALLLKPVKHGEAAAEEGKKENKFNRYKNRFFHAFNASFDRLTTKYVTAVKFLIAKKKVAWLGLVLITVAGAIFLVKTPKSFIPTEDDGFVTYALIMPPGASLSRTTAVLRQADSIMQKYNDVAGMTTVSGFNALDGSTSPAFAAGYINLKPHSERRDIPNIESFMDSVRADLSQINEASFKVFPRPTVQGFGDFAGIELVLQDRLGGDIRDFDMVADTFINQINDLPEIANAYTSFASNFPQYEADIDVVKAKSLGVDIKEMMNTIRMYFARVNAGDFNRFGRTYRVYMQSDFDFRTDPESLNSIFVRNKDGAMVPVGTLMTLKKVIGPETISRYNLYNSITVNATPAAGFSTGDAMDAIERLATEQLPGNYGYEWTGMSFEERQSGSQTILIFGLSLLFVYFLLSAQYESYILPWAVLLSVPVGLVGVFTTVLLVGLQNNIYVQVGLIMLIGLLAKNAILIVEFAVQEREKGMSVYNAAIMGAKLRLRPILMTSLAFVAGLVPLMWSVGPSAIGNHSISFSAAGGMLAGVIFGIFIIPMLFVVFKTLDEKVKKRFKTEE</sequence>
<feature type="transmembrane region" description="Helical" evidence="9">
    <location>
        <begin position="1012"/>
        <end position="1038"/>
    </location>
</feature>
<feature type="transmembrane region" description="Helical" evidence="9">
    <location>
        <begin position="981"/>
        <end position="1000"/>
    </location>
</feature>
<keyword evidence="6 9" id="KW-0812">Transmembrane</keyword>
<evidence type="ECO:0000256" key="1">
    <source>
        <dbReference type="ARBA" id="ARBA00004429"/>
    </source>
</evidence>
<feature type="transmembrane region" description="Helical" evidence="9">
    <location>
        <begin position="880"/>
        <end position="898"/>
    </location>
</feature>
<protein>
    <submittedName>
        <fullName evidence="10">Transporter, hydrophobe/amphiphile efflux-1 (HAE1) family</fullName>
    </submittedName>
</protein>
<feature type="transmembrane region" description="Helical" evidence="9">
    <location>
        <begin position="935"/>
        <end position="960"/>
    </location>
</feature>
<evidence type="ECO:0000256" key="6">
    <source>
        <dbReference type="ARBA" id="ARBA00022692"/>
    </source>
</evidence>
<dbReference type="InterPro" id="IPR004764">
    <property type="entry name" value="MdtF-like"/>
</dbReference>
<dbReference type="InterPro" id="IPR001036">
    <property type="entry name" value="Acrflvin-R"/>
</dbReference>
<dbReference type="GO" id="GO:0015562">
    <property type="term" value="F:efflux transmembrane transporter activity"/>
    <property type="evidence" value="ECO:0007669"/>
    <property type="project" value="InterPro"/>
</dbReference>
<dbReference type="SUPFAM" id="SSF82693">
    <property type="entry name" value="Multidrug efflux transporter AcrB pore domain, PN1, PN2, PC1 and PC2 subdomains"/>
    <property type="match status" value="3"/>
</dbReference>
<comment type="subcellular location">
    <subcellularLocation>
        <location evidence="1">Cell inner membrane</location>
        <topology evidence="1">Multi-pass membrane protein</topology>
    </subcellularLocation>
</comment>
<evidence type="ECO:0000256" key="9">
    <source>
        <dbReference type="SAM" id="Phobius"/>
    </source>
</evidence>